<gene>
    <name evidence="1" type="ORF">FRZ61_12800</name>
</gene>
<dbReference type="RefSeq" id="WP_151115830.1">
    <property type="nucleotide sequence ID" value="NZ_CP042582.1"/>
</dbReference>
<evidence type="ECO:0000313" key="1">
    <source>
        <dbReference type="EMBL" id="QEX21355.1"/>
    </source>
</evidence>
<keyword evidence="2" id="KW-1185">Reference proteome</keyword>
<dbReference type="EMBL" id="CP042582">
    <property type="protein sequence ID" value="QEX21355.1"/>
    <property type="molecule type" value="Genomic_DNA"/>
</dbReference>
<dbReference type="OrthoDB" id="9126078at2"/>
<accession>A0A5J6MXC9</accession>
<name>A0A5J6MXC9_9PROT</name>
<dbReference type="AlphaFoldDB" id="A0A5J6MXC9"/>
<organism evidence="1 2">
    <name type="scientific">Hypericibacter adhaerens</name>
    <dbReference type="NCBI Taxonomy" id="2602016"/>
    <lineage>
        <taxon>Bacteria</taxon>
        <taxon>Pseudomonadati</taxon>
        <taxon>Pseudomonadota</taxon>
        <taxon>Alphaproteobacteria</taxon>
        <taxon>Rhodospirillales</taxon>
        <taxon>Dongiaceae</taxon>
        <taxon>Hypericibacter</taxon>
    </lineage>
</organism>
<proteinExistence type="predicted"/>
<reference evidence="1 2" key="1">
    <citation type="submission" date="2019-08" db="EMBL/GenBank/DDBJ databases">
        <title>Hyperibacter terrae gen. nov., sp. nov. and Hyperibacter viscosus sp. nov., two new members in the family Rhodospirillaceae isolated from the rhizosphere of Hypericum perforatum.</title>
        <authorList>
            <person name="Noviana Z."/>
        </authorList>
    </citation>
    <scope>NUCLEOTIDE SEQUENCE [LARGE SCALE GENOMIC DNA]</scope>
    <source>
        <strain evidence="1 2">R5959</strain>
    </source>
</reference>
<sequence>MTGDRDRSFGFADPQDVPIPYLQRIRTYYQALGYGAPYEWAHYAEVPFQPLRQPLSRSRVALITTAAPYQPGKGDQGPGLPHPYNGAAKFYAVYSGAVAQDHDLRIAHVAIDRQHTSGEDQASYVPLAALRQVAASGRIGELAPRFHGMPTNRSHRTTLETDLPEIVARCRADGADAAVLVPNCPVCHQSLSLAARALEAGGIATVLMGCAKDIVEYVGVPRFLFSDFPLGNAAGRPKDPASQAFTLDLALSLLEAAPGPRTTMQSPLRWREDPAWKLDYCNIERLTPEEIRQRRAEFDAVKVTAKALRAAEQPSP</sequence>
<protein>
    <submittedName>
        <fullName evidence="1">Glycine reductase</fullName>
    </submittedName>
</protein>
<dbReference type="KEGG" id="hadh:FRZ61_12800"/>
<dbReference type="Proteomes" id="UP000325797">
    <property type="component" value="Chromosome"/>
</dbReference>
<evidence type="ECO:0000313" key="2">
    <source>
        <dbReference type="Proteomes" id="UP000325797"/>
    </source>
</evidence>